<proteinExistence type="predicted"/>
<evidence type="ECO:0000256" key="1">
    <source>
        <dbReference type="SAM" id="MobiDB-lite"/>
    </source>
</evidence>
<feature type="region of interest" description="Disordered" evidence="1">
    <location>
        <begin position="248"/>
        <end position="268"/>
    </location>
</feature>
<sequence length="280" mass="30683">FFCDEGMDPSTFDDEVWWGEGETNRRGNVDGLKERADHLGNCINLFLNSNSGLPLGLVAEWSQRANYAKQKVTEASGEVMSEQKRQIKTAEERRAQADKRRIVRDRCARCALPFGRPELGSRILWRLEVRGGEEEEGEEGTMTTSTGVDQRLVAVCEGCEQVHAVGRVPRLRGEKRKGEEEEEEERDWDTKSVLSIGGASTAASSCFGSEQKRKTSVSSLCSTPSQFSVSSASPLIVSAAAKKSAKKKRGSELSRLLRESDTSKKEEAGGGLAAFLSSLS</sequence>
<feature type="region of interest" description="Disordered" evidence="1">
    <location>
        <begin position="173"/>
        <end position="194"/>
    </location>
</feature>
<evidence type="ECO:0000313" key="2">
    <source>
        <dbReference type="EMBL" id="GMT31442.1"/>
    </source>
</evidence>
<feature type="compositionally biased region" description="Basic and acidic residues" evidence="1">
    <location>
        <begin position="250"/>
        <end position="268"/>
    </location>
</feature>
<reference evidence="2" key="1">
    <citation type="submission" date="2023-10" db="EMBL/GenBank/DDBJ databases">
        <title>Genome assembly of Pristionchus species.</title>
        <authorList>
            <person name="Yoshida K."/>
            <person name="Sommer R.J."/>
        </authorList>
    </citation>
    <scope>NUCLEOTIDE SEQUENCE</scope>
    <source>
        <strain evidence="2">RS5133</strain>
    </source>
</reference>
<name>A0AAV5WKA7_9BILA</name>
<organism evidence="2 3">
    <name type="scientific">Pristionchus fissidentatus</name>
    <dbReference type="NCBI Taxonomy" id="1538716"/>
    <lineage>
        <taxon>Eukaryota</taxon>
        <taxon>Metazoa</taxon>
        <taxon>Ecdysozoa</taxon>
        <taxon>Nematoda</taxon>
        <taxon>Chromadorea</taxon>
        <taxon>Rhabditida</taxon>
        <taxon>Rhabditina</taxon>
        <taxon>Diplogasteromorpha</taxon>
        <taxon>Diplogasteroidea</taxon>
        <taxon>Neodiplogasteridae</taxon>
        <taxon>Pristionchus</taxon>
    </lineage>
</organism>
<feature type="non-terminal residue" evidence="2">
    <location>
        <position position="1"/>
    </location>
</feature>
<dbReference type="EMBL" id="BTSY01000006">
    <property type="protein sequence ID" value="GMT31442.1"/>
    <property type="molecule type" value="Genomic_DNA"/>
</dbReference>
<comment type="caution">
    <text evidence="2">The sequence shown here is derived from an EMBL/GenBank/DDBJ whole genome shotgun (WGS) entry which is preliminary data.</text>
</comment>
<protein>
    <submittedName>
        <fullName evidence="2">Uncharacterized protein</fullName>
    </submittedName>
</protein>
<gene>
    <name evidence="2" type="ORF">PFISCL1PPCAC_22739</name>
</gene>
<keyword evidence="3" id="KW-1185">Reference proteome</keyword>
<dbReference type="Proteomes" id="UP001432322">
    <property type="component" value="Unassembled WGS sequence"/>
</dbReference>
<dbReference type="AlphaFoldDB" id="A0AAV5WKA7"/>
<evidence type="ECO:0000313" key="3">
    <source>
        <dbReference type="Proteomes" id="UP001432322"/>
    </source>
</evidence>
<accession>A0AAV5WKA7</accession>